<dbReference type="PANTHER" id="PTHR23155">
    <property type="entry name" value="DISEASE RESISTANCE PROTEIN RP"/>
    <property type="match status" value="1"/>
</dbReference>
<dbReference type="InterPro" id="IPR036388">
    <property type="entry name" value="WH-like_DNA-bd_sf"/>
</dbReference>
<evidence type="ECO:0000256" key="3">
    <source>
        <dbReference type="ARBA" id="ARBA00008894"/>
    </source>
</evidence>
<evidence type="ECO:0000256" key="5">
    <source>
        <dbReference type="ARBA" id="ARBA00022614"/>
    </source>
</evidence>
<evidence type="ECO:0000256" key="7">
    <source>
        <dbReference type="ARBA" id="ARBA00022737"/>
    </source>
</evidence>
<keyword evidence="5" id="KW-0433">Leucine-rich repeat</keyword>
<evidence type="ECO:0000256" key="6">
    <source>
        <dbReference type="ARBA" id="ARBA00022667"/>
    </source>
</evidence>
<evidence type="ECO:0000256" key="10">
    <source>
        <dbReference type="ARBA" id="ARBA00022840"/>
    </source>
</evidence>
<gene>
    <name evidence="13" type="ORF">OLC1_LOCUS6232</name>
</gene>
<dbReference type="InterPro" id="IPR002182">
    <property type="entry name" value="NB-ARC"/>
</dbReference>
<sequence>MSDSGQWADFTDAIDVVEDMIEGKNHRWFFLPNRMDSVVTELKFLYTFLGCVHMCSKDESSPSESSSCSSSTFHNMSLDTLFMNVAAAAKELIICLQNALSRGDSRREPFESLDVVKAEVKAAYQGSLSKQLFRCRAPSTRSLSWYHFSLSLKSNLRILSENASLRLDDHLRKQLKALEWTLHSLNWLFSGDGFGWSPWERNMLAYFGGLVVQVAHLCCWLWFARVDQSMDRDVATSLSDLHRKIDPETPEFLDVALTFAGRIYGGVHPERSIFSFLQYILGLQDERLVLHKEFVSVISCLIKIPEDMQFRDVNSILVAVKDVIKQARHVIGRNRRPDKTDYAILFSKIWSLKAEIFIKSNGALIRYSMNDHVEALNEGYRFIEQIPCPTIKESVDDQILKLIEGVPGQVLSLYRSSPFGDKLVHIRVSNSLYKNLVHILLLKAKALLLETLEKDSHTMLPLKSKIGALHEGLFLFTDTVINKTKEITMDEKLILKDFERVATGVISLSPTFPADYLTEEGVKILDVGLLDLLERVQKLKARVKGLYNAIPQFNLPQTPGLCFIELLLQNLRGLLNRKLESTARAAHQIEDICTDLEFLVSNQDVFEQAFVKQECKDLHKQLVCAAYQAERVIDLMQSEDSMWEHYLWLFHLSEEIKHVKTKMQQSSFKENSNYNDGVENVTQRSMPVVSPVATSTIEEVMVGLADQKEELIDTLIRGTLERKIIAIVGMPGIGKTTFVKNVFCTPNVFYHFTIRACCYVSQKYKKRDLLLEILSHIITVTDNTHAMSDSDLQELLYKQLKGKRYLIIMDDVWSTKAWHDLQLSFPNDSNGSRILMTSRLQDVVSKISDPYPLRLLSVDESWELLKIKVLQEKTCPKKLLEVGKQIAKNCNGLPLAISAIGGLLNRTCGKNQDSWKKVAECVSSHVINDPVIQCRKIVEMSYNHLPDHLKACLLYLGTFPEDKDIPIWRLLCLWLAEGFVHQLESNNAKDLAEGYLMDLVGRSLVIVAKRGSNGGVKACRVHDIVRDLCLLRAKDDHFLQPISGNDEPYSSFDSLDHDVPLELLNISRCTTYEEYRLCFLVNREHFVASRPSGPHVRSLLYFATTDMYPRCPYDVSFIPNNYKRLRVLDLESINMGSSLANGIDLLVDLRYLAVCGDMESIPSSLCNLENLETLVVKGLKRKVVLPDTIWRMKRLRHIRVSKFAIFTLPYVEDGNSPLLEKLISLSFPCFICGEKASNDLVLRFPILQELRCIVLEPRDVTVDCFQFPALESLCKLESLKMSYYGKLMNAEGLNLPFSLKKLTLSNFRLPWSHISAIGRLHNLEVLKLISRAFEGSSWEMAEGEFVNLTYLKLDGLNIAHWDAFSDHLPQLRQLVVRNCEWLEEIPFDFVNISTLQKIEVQQCGVSVEQSVRRIENQGMEGLNIVINNLHLQ</sequence>
<dbReference type="GO" id="GO:0005737">
    <property type="term" value="C:cytoplasm"/>
    <property type="evidence" value="ECO:0007669"/>
    <property type="project" value="UniProtKB-SubCell"/>
</dbReference>
<keyword evidence="10" id="KW-0067">ATP-binding</keyword>
<reference evidence="13" key="1">
    <citation type="submission" date="2023-03" db="EMBL/GenBank/DDBJ databases">
        <authorList>
            <person name="Julca I."/>
        </authorList>
    </citation>
    <scope>NUCLEOTIDE SEQUENCE</scope>
</reference>
<feature type="domain" description="Disease resistance protein winged helix" evidence="12">
    <location>
        <begin position="959"/>
        <end position="1029"/>
    </location>
</feature>
<dbReference type="InterPro" id="IPR058922">
    <property type="entry name" value="WHD_DRP"/>
</dbReference>
<organism evidence="13 14">
    <name type="scientific">Oldenlandia corymbosa var. corymbosa</name>
    <dbReference type="NCBI Taxonomy" id="529605"/>
    <lineage>
        <taxon>Eukaryota</taxon>
        <taxon>Viridiplantae</taxon>
        <taxon>Streptophyta</taxon>
        <taxon>Embryophyta</taxon>
        <taxon>Tracheophyta</taxon>
        <taxon>Spermatophyta</taxon>
        <taxon>Magnoliopsida</taxon>
        <taxon>eudicotyledons</taxon>
        <taxon>Gunneridae</taxon>
        <taxon>Pentapetalae</taxon>
        <taxon>asterids</taxon>
        <taxon>lamiids</taxon>
        <taxon>Gentianales</taxon>
        <taxon>Rubiaceae</taxon>
        <taxon>Rubioideae</taxon>
        <taxon>Spermacoceae</taxon>
        <taxon>Hedyotis-Oldenlandia complex</taxon>
        <taxon>Oldenlandia</taxon>
    </lineage>
</organism>
<dbReference type="InterPro" id="IPR044974">
    <property type="entry name" value="Disease_R_plants"/>
</dbReference>
<dbReference type="Gene3D" id="3.40.50.300">
    <property type="entry name" value="P-loop containing nucleotide triphosphate hydrolases"/>
    <property type="match status" value="1"/>
</dbReference>
<evidence type="ECO:0000259" key="12">
    <source>
        <dbReference type="Pfam" id="PF23559"/>
    </source>
</evidence>
<evidence type="ECO:0000256" key="9">
    <source>
        <dbReference type="ARBA" id="ARBA00022821"/>
    </source>
</evidence>
<dbReference type="SUPFAM" id="SSF52540">
    <property type="entry name" value="P-loop containing nucleoside triphosphate hydrolases"/>
    <property type="match status" value="1"/>
</dbReference>
<dbReference type="Gene3D" id="3.80.10.10">
    <property type="entry name" value="Ribonuclease Inhibitor"/>
    <property type="match status" value="1"/>
</dbReference>
<name>A0AAV1CKQ2_OLDCO</name>
<comment type="function">
    <text evidence="1">Confers resistance to late blight (Phytophthora infestans) races carrying the avirulence gene Avr1. Resistance proteins guard the plant against pathogens that contain an appropriate avirulence protein via an indirect interaction with this avirulence protein. That triggers a defense system including the hypersensitive response, which restricts the pathogen growth.</text>
</comment>
<keyword evidence="6" id="KW-0381">Hypersensitive response</keyword>
<dbReference type="Pfam" id="PF23559">
    <property type="entry name" value="WHD_DRP"/>
    <property type="match status" value="1"/>
</dbReference>
<dbReference type="GO" id="GO:0009626">
    <property type="term" value="P:plant-type hypersensitive response"/>
    <property type="evidence" value="ECO:0007669"/>
    <property type="project" value="UniProtKB-KW"/>
</dbReference>
<accession>A0AAV1CKQ2</accession>
<dbReference type="EMBL" id="OX459119">
    <property type="protein sequence ID" value="CAI9095214.1"/>
    <property type="molecule type" value="Genomic_DNA"/>
</dbReference>
<protein>
    <submittedName>
        <fullName evidence="13">OLC1v1031101C1</fullName>
    </submittedName>
</protein>
<keyword evidence="7" id="KW-0677">Repeat</keyword>
<evidence type="ECO:0000256" key="4">
    <source>
        <dbReference type="ARBA" id="ARBA00022490"/>
    </source>
</evidence>
<dbReference type="Pfam" id="PF00931">
    <property type="entry name" value="NB-ARC"/>
    <property type="match status" value="1"/>
</dbReference>
<evidence type="ECO:0000313" key="13">
    <source>
        <dbReference type="EMBL" id="CAI9095214.1"/>
    </source>
</evidence>
<dbReference type="GO" id="GO:0043531">
    <property type="term" value="F:ADP binding"/>
    <property type="evidence" value="ECO:0007669"/>
    <property type="project" value="InterPro"/>
</dbReference>
<dbReference type="Proteomes" id="UP001161247">
    <property type="component" value="Chromosome 2"/>
</dbReference>
<keyword evidence="9" id="KW-0611">Plant defense</keyword>
<evidence type="ECO:0000259" key="11">
    <source>
        <dbReference type="Pfam" id="PF00931"/>
    </source>
</evidence>
<comment type="subcellular location">
    <subcellularLocation>
        <location evidence="2">Cytoplasm</location>
    </subcellularLocation>
</comment>
<dbReference type="FunFam" id="1.10.10.10:FF:000322">
    <property type="entry name" value="Probable disease resistance protein At1g63360"/>
    <property type="match status" value="1"/>
</dbReference>
<dbReference type="InterPro" id="IPR042197">
    <property type="entry name" value="Apaf_helical"/>
</dbReference>
<evidence type="ECO:0000256" key="1">
    <source>
        <dbReference type="ARBA" id="ARBA00002074"/>
    </source>
</evidence>
<keyword evidence="4" id="KW-0963">Cytoplasm</keyword>
<dbReference type="PRINTS" id="PR00364">
    <property type="entry name" value="DISEASERSIST"/>
</dbReference>
<keyword evidence="14" id="KW-1185">Reference proteome</keyword>
<proteinExistence type="inferred from homology"/>
<keyword evidence="8" id="KW-0547">Nucleotide-binding</keyword>
<dbReference type="PANTHER" id="PTHR23155:SF1152">
    <property type="entry name" value="AAA+ ATPASE DOMAIN-CONTAINING PROTEIN"/>
    <property type="match status" value="1"/>
</dbReference>
<dbReference type="Gene3D" id="1.10.8.430">
    <property type="entry name" value="Helical domain of apoptotic protease-activating factors"/>
    <property type="match status" value="1"/>
</dbReference>
<dbReference type="SUPFAM" id="SSF52058">
    <property type="entry name" value="L domain-like"/>
    <property type="match status" value="1"/>
</dbReference>
<dbReference type="InterPro" id="IPR027417">
    <property type="entry name" value="P-loop_NTPase"/>
</dbReference>
<dbReference type="Gene3D" id="1.10.10.10">
    <property type="entry name" value="Winged helix-like DNA-binding domain superfamily/Winged helix DNA-binding domain"/>
    <property type="match status" value="1"/>
</dbReference>
<dbReference type="GO" id="GO:0051607">
    <property type="term" value="P:defense response to virus"/>
    <property type="evidence" value="ECO:0007669"/>
    <property type="project" value="UniProtKB-ARBA"/>
</dbReference>
<evidence type="ECO:0000256" key="2">
    <source>
        <dbReference type="ARBA" id="ARBA00004496"/>
    </source>
</evidence>
<evidence type="ECO:0000256" key="8">
    <source>
        <dbReference type="ARBA" id="ARBA00022741"/>
    </source>
</evidence>
<evidence type="ECO:0000313" key="14">
    <source>
        <dbReference type="Proteomes" id="UP001161247"/>
    </source>
</evidence>
<dbReference type="FunFam" id="3.40.50.300:FF:001091">
    <property type="entry name" value="Probable disease resistance protein At1g61300"/>
    <property type="match status" value="1"/>
</dbReference>
<dbReference type="InterPro" id="IPR032675">
    <property type="entry name" value="LRR_dom_sf"/>
</dbReference>
<comment type="similarity">
    <text evidence="3">Belongs to the disease resistance NB-LRR family.</text>
</comment>
<feature type="domain" description="NB-ARC" evidence="11">
    <location>
        <begin position="706"/>
        <end position="874"/>
    </location>
</feature>
<dbReference type="GO" id="GO:0005524">
    <property type="term" value="F:ATP binding"/>
    <property type="evidence" value="ECO:0007669"/>
    <property type="project" value="UniProtKB-KW"/>
</dbReference>